<dbReference type="CDD" id="cd06529">
    <property type="entry name" value="S24_LexA-like"/>
    <property type="match status" value="1"/>
</dbReference>
<name>A0AAE2ZK52_9HYPH</name>
<evidence type="ECO:0000313" key="5">
    <source>
        <dbReference type="EMBL" id="MBW8637676.1"/>
    </source>
</evidence>
<evidence type="ECO:0000256" key="1">
    <source>
        <dbReference type="ARBA" id="ARBA00023015"/>
    </source>
</evidence>
<dbReference type="PANTHER" id="PTHR40661:SF3">
    <property type="entry name" value="FELS-1 PROPHAGE TRANSCRIPTIONAL REGULATOR"/>
    <property type="match status" value="1"/>
</dbReference>
<dbReference type="InterPro" id="IPR015927">
    <property type="entry name" value="Peptidase_S24_S26A/B/C"/>
</dbReference>
<evidence type="ECO:0000256" key="3">
    <source>
        <dbReference type="ARBA" id="ARBA00023163"/>
    </source>
</evidence>
<organism evidence="5 6">
    <name type="scientific">Flavimaribacter sediminis</name>
    <dbReference type="NCBI Taxonomy" id="2865987"/>
    <lineage>
        <taxon>Bacteria</taxon>
        <taxon>Pseudomonadati</taxon>
        <taxon>Pseudomonadota</taxon>
        <taxon>Alphaproteobacteria</taxon>
        <taxon>Hyphomicrobiales</taxon>
        <taxon>Rhizobiaceae</taxon>
        <taxon>Flavimaribacter</taxon>
    </lineage>
</organism>
<keyword evidence="2" id="KW-0238">DNA-binding</keyword>
<gene>
    <name evidence="5" type="ORF">K1W69_10805</name>
</gene>
<dbReference type="AlphaFoldDB" id="A0AAE2ZK52"/>
<keyword evidence="1" id="KW-0805">Transcription regulation</keyword>
<protein>
    <submittedName>
        <fullName evidence="5">Helix-turn-helix transcriptional regulator</fullName>
    </submittedName>
</protein>
<dbReference type="InterPro" id="IPR036286">
    <property type="entry name" value="LexA/Signal_pep-like_sf"/>
</dbReference>
<feature type="domain" description="Peptidase S24/S26A/S26B/S26C" evidence="4">
    <location>
        <begin position="91"/>
        <end position="210"/>
    </location>
</feature>
<evidence type="ECO:0000256" key="2">
    <source>
        <dbReference type="ARBA" id="ARBA00023125"/>
    </source>
</evidence>
<proteinExistence type="predicted"/>
<dbReference type="Pfam" id="PF00717">
    <property type="entry name" value="Peptidase_S24"/>
    <property type="match status" value="1"/>
</dbReference>
<dbReference type="InterPro" id="IPR039418">
    <property type="entry name" value="LexA-like"/>
</dbReference>
<dbReference type="Gene3D" id="2.10.109.10">
    <property type="entry name" value="Umud Fragment, subunit A"/>
    <property type="match status" value="1"/>
</dbReference>
<dbReference type="RefSeq" id="WP_220228364.1">
    <property type="nucleotide sequence ID" value="NZ_JAICBX010000002.1"/>
</dbReference>
<reference evidence="5" key="1">
    <citation type="submission" date="2021-08" db="EMBL/GenBank/DDBJ databases">
        <title>Hoeflea bacterium WL0058 sp. nov., isolated from the sediment.</title>
        <authorList>
            <person name="Wang L."/>
            <person name="Zhang D."/>
        </authorList>
    </citation>
    <scope>NUCLEOTIDE SEQUENCE</scope>
    <source>
        <strain evidence="5">WL0058</strain>
    </source>
</reference>
<dbReference type="PANTHER" id="PTHR40661">
    <property type="match status" value="1"/>
</dbReference>
<accession>A0AAE2ZK52</accession>
<evidence type="ECO:0000313" key="6">
    <source>
        <dbReference type="Proteomes" id="UP001196509"/>
    </source>
</evidence>
<dbReference type="GO" id="GO:0003677">
    <property type="term" value="F:DNA binding"/>
    <property type="evidence" value="ECO:0007669"/>
    <property type="project" value="UniProtKB-KW"/>
</dbReference>
<dbReference type="EMBL" id="JAICBX010000002">
    <property type="protein sequence ID" value="MBW8637676.1"/>
    <property type="molecule type" value="Genomic_DNA"/>
</dbReference>
<keyword evidence="6" id="KW-1185">Reference proteome</keyword>
<dbReference type="SUPFAM" id="SSF51306">
    <property type="entry name" value="LexA/Signal peptidase"/>
    <property type="match status" value="1"/>
</dbReference>
<comment type="caution">
    <text evidence="5">The sequence shown here is derived from an EMBL/GenBank/DDBJ whole genome shotgun (WGS) entry which is preliminary data.</text>
</comment>
<sequence>MLSHENVWAAIDALARINGMSVSALARGAGLDPTAFNKSKRRSADGRARWPSTESLSRVLEATGCTLGEFEALAAGDASGAPIPADARTVPLIGFAQAGDGGYFDDAGFPAGFGWDTVELPTRASGQSYALKVQGDSMLPLYRDGDTLIVEPHASLRAGDRVVVRTCNGEIMAKILKRFGPDRVELLSLNPEHPDRAFSRSEIEWAARIVWASQ</sequence>
<evidence type="ECO:0000259" key="4">
    <source>
        <dbReference type="Pfam" id="PF00717"/>
    </source>
</evidence>
<keyword evidence="3" id="KW-0804">Transcription</keyword>
<dbReference type="Proteomes" id="UP001196509">
    <property type="component" value="Unassembled WGS sequence"/>
</dbReference>